<keyword evidence="3" id="KW-1185">Reference proteome</keyword>
<organism evidence="2 3">
    <name type="scientific">Austropuccinia psidii MF-1</name>
    <dbReference type="NCBI Taxonomy" id="1389203"/>
    <lineage>
        <taxon>Eukaryota</taxon>
        <taxon>Fungi</taxon>
        <taxon>Dikarya</taxon>
        <taxon>Basidiomycota</taxon>
        <taxon>Pucciniomycotina</taxon>
        <taxon>Pucciniomycetes</taxon>
        <taxon>Pucciniales</taxon>
        <taxon>Sphaerophragmiaceae</taxon>
        <taxon>Austropuccinia</taxon>
    </lineage>
</organism>
<feature type="signal peptide" evidence="1">
    <location>
        <begin position="1"/>
        <end position="32"/>
    </location>
</feature>
<dbReference type="Proteomes" id="UP000765509">
    <property type="component" value="Unassembled WGS sequence"/>
</dbReference>
<reference evidence="2" key="1">
    <citation type="submission" date="2021-03" db="EMBL/GenBank/DDBJ databases">
        <title>Draft genome sequence of rust myrtle Austropuccinia psidii MF-1, a brazilian biotype.</title>
        <authorList>
            <person name="Quecine M.C."/>
            <person name="Pachon D.M.R."/>
            <person name="Bonatelli M.L."/>
            <person name="Correr F.H."/>
            <person name="Franceschini L.M."/>
            <person name="Leite T.F."/>
            <person name="Margarido G.R.A."/>
            <person name="Almeida C.A."/>
            <person name="Ferrarezi J.A."/>
            <person name="Labate C.A."/>
        </authorList>
    </citation>
    <scope>NUCLEOTIDE SEQUENCE</scope>
    <source>
        <strain evidence="2">MF-1</strain>
    </source>
</reference>
<proteinExistence type="predicted"/>
<protein>
    <submittedName>
        <fullName evidence="2">Uncharacterized protein</fullName>
    </submittedName>
</protein>
<comment type="caution">
    <text evidence="2">The sequence shown here is derived from an EMBL/GenBank/DDBJ whole genome shotgun (WGS) entry which is preliminary data.</text>
</comment>
<evidence type="ECO:0000256" key="1">
    <source>
        <dbReference type="SAM" id="SignalP"/>
    </source>
</evidence>
<name>A0A9Q3H3L4_9BASI</name>
<gene>
    <name evidence="2" type="ORF">O181_029761</name>
</gene>
<accession>A0A9Q3H3L4</accession>
<dbReference type="EMBL" id="AVOT02010382">
    <property type="protein sequence ID" value="MBW0490046.1"/>
    <property type="molecule type" value="Genomic_DNA"/>
</dbReference>
<feature type="chain" id="PRO_5040473798" evidence="1">
    <location>
        <begin position="33"/>
        <end position="407"/>
    </location>
</feature>
<keyword evidence="1" id="KW-0732">Signal</keyword>
<evidence type="ECO:0000313" key="2">
    <source>
        <dbReference type="EMBL" id="MBW0490046.1"/>
    </source>
</evidence>
<evidence type="ECO:0000313" key="3">
    <source>
        <dbReference type="Proteomes" id="UP000765509"/>
    </source>
</evidence>
<dbReference type="AlphaFoldDB" id="A0A9Q3H3L4"/>
<sequence length="407" mass="46177">MPSSFHSSEYHRSRATWTQNLLIFLLIGSSTAMKRKAPSIAGESQEIKDVMQQQPKPFFSDAPPQPLCEMEGSSGPAQGFFEINVRFANNGVSTHAEVESMDTHQRVSFLNSKHIAESSSTPEDSNGTQLQVYMMMRPLVSDFVAKAVKLIEVLLPMEAQKISKSSIQGNWKTLGEIIGNHPLGKDPTNYFFKKNKTFRLPNYKVRNSQTPNHRRNVLYYANHFAGDLLLQKLGLKEQEAQLLTELHKKWHLNGVTSNLPLVFNAIDYVNKVLPVKLSRLNECFSTPPFCQADLADLQKSAFYSLGRIWKDAEVTKIEESVKTNVAPGDEIFAPVFSYLFGSITHKEDLIRFSWLVFQAWISKYQPRQAERIFKNNHLMAIVKETIGDMEVVEAIGNLNLEVAYKLF</sequence>